<dbReference type="Proteomes" id="UP000887458">
    <property type="component" value="Unassembled WGS sequence"/>
</dbReference>
<comment type="caution">
    <text evidence="1">The sequence shown here is derived from an EMBL/GenBank/DDBJ whole genome shotgun (WGS) entry which is preliminary data.</text>
</comment>
<gene>
    <name evidence="1" type="ORF">DERP_012295</name>
</gene>
<evidence type="ECO:0000313" key="1">
    <source>
        <dbReference type="EMBL" id="KAH9424809.1"/>
    </source>
</evidence>
<organism evidence="1 2">
    <name type="scientific">Dermatophagoides pteronyssinus</name>
    <name type="common">European house dust mite</name>
    <dbReference type="NCBI Taxonomy" id="6956"/>
    <lineage>
        <taxon>Eukaryota</taxon>
        <taxon>Metazoa</taxon>
        <taxon>Ecdysozoa</taxon>
        <taxon>Arthropoda</taxon>
        <taxon>Chelicerata</taxon>
        <taxon>Arachnida</taxon>
        <taxon>Acari</taxon>
        <taxon>Acariformes</taxon>
        <taxon>Sarcoptiformes</taxon>
        <taxon>Astigmata</taxon>
        <taxon>Psoroptidia</taxon>
        <taxon>Analgoidea</taxon>
        <taxon>Pyroglyphidae</taxon>
        <taxon>Dermatophagoidinae</taxon>
        <taxon>Dermatophagoides</taxon>
    </lineage>
</organism>
<protein>
    <submittedName>
        <fullName evidence="1">Uncharacterized protein</fullName>
    </submittedName>
</protein>
<name>A0ABQ8JQC1_DERPT</name>
<reference evidence="1 2" key="2">
    <citation type="journal article" date="2022" name="Mol. Biol. Evol.">
        <title>Comparative Genomics Reveals Insights into the Divergent Evolution of Astigmatic Mites and Household Pest Adaptations.</title>
        <authorList>
            <person name="Xiong Q."/>
            <person name="Wan A.T."/>
            <person name="Liu X."/>
            <person name="Fung C.S."/>
            <person name="Xiao X."/>
            <person name="Malainual N."/>
            <person name="Hou J."/>
            <person name="Wang L."/>
            <person name="Wang M."/>
            <person name="Yang K.Y."/>
            <person name="Cui Y."/>
            <person name="Leung E.L."/>
            <person name="Nong W."/>
            <person name="Shin S.K."/>
            <person name="Au S.W."/>
            <person name="Jeong K.Y."/>
            <person name="Chew F.T."/>
            <person name="Hui J.H."/>
            <person name="Leung T.F."/>
            <person name="Tungtrongchitr A."/>
            <person name="Zhong N."/>
            <person name="Liu Z."/>
            <person name="Tsui S.K."/>
        </authorList>
    </citation>
    <scope>NUCLEOTIDE SEQUENCE [LARGE SCALE GENOMIC DNA]</scope>
    <source>
        <strain evidence="1">Derp</strain>
    </source>
</reference>
<accession>A0ABQ8JQC1</accession>
<keyword evidence="2" id="KW-1185">Reference proteome</keyword>
<reference evidence="1 2" key="1">
    <citation type="journal article" date="2018" name="J. Allergy Clin. Immunol.">
        <title>High-quality assembly of Dermatophagoides pteronyssinus genome and transcriptome reveals a wide range of novel allergens.</title>
        <authorList>
            <person name="Liu X.Y."/>
            <person name="Yang K.Y."/>
            <person name="Wang M.Q."/>
            <person name="Kwok J.S."/>
            <person name="Zeng X."/>
            <person name="Yang Z."/>
            <person name="Xiao X.J."/>
            <person name="Lau C.P."/>
            <person name="Li Y."/>
            <person name="Huang Z.M."/>
            <person name="Ba J.G."/>
            <person name="Yim A.K."/>
            <person name="Ouyang C.Y."/>
            <person name="Ngai S.M."/>
            <person name="Chan T.F."/>
            <person name="Leung E.L."/>
            <person name="Liu L."/>
            <person name="Liu Z.G."/>
            <person name="Tsui S.K."/>
        </authorList>
    </citation>
    <scope>NUCLEOTIDE SEQUENCE [LARGE SCALE GENOMIC DNA]</scope>
    <source>
        <strain evidence="1">Derp</strain>
    </source>
</reference>
<proteinExistence type="predicted"/>
<dbReference type="EMBL" id="NJHN03000025">
    <property type="protein sequence ID" value="KAH9424809.1"/>
    <property type="molecule type" value="Genomic_DNA"/>
</dbReference>
<evidence type="ECO:0000313" key="2">
    <source>
        <dbReference type="Proteomes" id="UP000887458"/>
    </source>
</evidence>
<sequence>MSNDNQYIEIDLVILLRWKQNYLSSSFFSHRFEASGVLHSTIIQVNKILFLVILMQCRKNRD</sequence>